<evidence type="ECO:0000313" key="3">
    <source>
        <dbReference type="Proteomes" id="UP000649799"/>
    </source>
</evidence>
<evidence type="ECO:0000313" key="2">
    <source>
        <dbReference type="EMBL" id="NHE58736.1"/>
    </source>
</evidence>
<accession>A0ABX0HEB3</accession>
<evidence type="ECO:0000256" key="1">
    <source>
        <dbReference type="SAM" id="Phobius"/>
    </source>
</evidence>
<organism evidence="2 3">
    <name type="scientific">Cyclobacterium plantarum</name>
    <dbReference type="NCBI Taxonomy" id="2716263"/>
    <lineage>
        <taxon>Bacteria</taxon>
        <taxon>Pseudomonadati</taxon>
        <taxon>Bacteroidota</taxon>
        <taxon>Cytophagia</taxon>
        <taxon>Cytophagales</taxon>
        <taxon>Cyclobacteriaceae</taxon>
        <taxon>Cyclobacterium</taxon>
    </lineage>
</organism>
<dbReference type="EMBL" id="JAANYN010000008">
    <property type="protein sequence ID" value="NHE58736.1"/>
    <property type="molecule type" value="Genomic_DNA"/>
</dbReference>
<dbReference type="RefSeq" id="WP_166149404.1">
    <property type="nucleotide sequence ID" value="NZ_JAANYN010000008.1"/>
</dbReference>
<reference evidence="2 3" key="1">
    <citation type="submission" date="2020-03" db="EMBL/GenBank/DDBJ databases">
        <title>Cyclobacterium plantarum sp. nov., a marine bacterium isolated from a coastal-marine wetland.</title>
        <authorList>
            <person name="Sanchez-Porro C."/>
            <person name="Ventosa A."/>
            <person name="Amoozegar M."/>
        </authorList>
    </citation>
    <scope>NUCLEOTIDE SEQUENCE [LARGE SCALE GENOMIC DNA]</scope>
    <source>
        <strain evidence="2 3">GBPx2</strain>
    </source>
</reference>
<protein>
    <submittedName>
        <fullName evidence="2">Uncharacterized protein</fullName>
    </submittedName>
</protein>
<keyword evidence="3" id="KW-1185">Reference proteome</keyword>
<feature type="transmembrane region" description="Helical" evidence="1">
    <location>
        <begin position="41"/>
        <end position="60"/>
    </location>
</feature>
<comment type="caution">
    <text evidence="2">The sequence shown here is derived from an EMBL/GenBank/DDBJ whole genome shotgun (WGS) entry which is preliminary data.</text>
</comment>
<keyword evidence="1" id="KW-0472">Membrane</keyword>
<dbReference type="Proteomes" id="UP000649799">
    <property type="component" value="Unassembled WGS sequence"/>
</dbReference>
<sequence length="62" mass="6681">MNQNFYLASFFKVRELTQQQFNQILAPREEMSGYSIVKGKGVGLVTLMAGLVGLGVVAGGSE</sequence>
<name>A0ABX0HEB3_9BACT</name>
<keyword evidence="1" id="KW-1133">Transmembrane helix</keyword>
<gene>
    <name evidence="2" type="ORF">G9Q97_18145</name>
</gene>
<keyword evidence="1" id="KW-0812">Transmembrane</keyword>
<proteinExistence type="predicted"/>